<dbReference type="InterPro" id="IPR045584">
    <property type="entry name" value="Pilin-like"/>
</dbReference>
<feature type="domain" description="Trimeric autotransporter adhesin YadA-like C-terminal membrane anchor" evidence="9">
    <location>
        <begin position="353"/>
        <end position="408"/>
    </location>
</feature>
<evidence type="ECO:0000313" key="11">
    <source>
        <dbReference type="Proteomes" id="UP000555763"/>
    </source>
</evidence>
<gene>
    <name evidence="10" type="ORF">A5U30_005586</name>
</gene>
<dbReference type="AlphaFoldDB" id="A0A828P0D8"/>
<keyword evidence="6" id="KW-0472">Membrane</keyword>
<reference evidence="10 11" key="1">
    <citation type="submission" date="2020-02" db="EMBL/GenBank/DDBJ databases">
        <authorList>
            <consortium name="PulseNet: The National Subtyping Network for Foodborne Disease Surveillance"/>
            <person name="Tarr C.L."/>
            <person name="Trees E."/>
            <person name="Katz L.S."/>
            <person name="Carleton-Romer H.A."/>
            <person name="Stroika S."/>
            <person name="Kucerova Z."/>
            <person name="Roache K.F."/>
            <person name="Sabol A.L."/>
            <person name="Besser J."/>
            <person name="Gerner-Smidt P."/>
        </authorList>
    </citation>
    <scope>NUCLEOTIDE SEQUENCE [LARGE SCALE GENOMIC DNA]</scope>
    <source>
        <strain evidence="10 11">PNUSAE002719</strain>
    </source>
</reference>
<keyword evidence="3" id="KW-1134">Transmembrane beta strand</keyword>
<proteinExistence type="predicted"/>
<evidence type="ECO:0000256" key="6">
    <source>
        <dbReference type="ARBA" id="ARBA00023136"/>
    </source>
</evidence>
<evidence type="ECO:0000256" key="1">
    <source>
        <dbReference type="ARBA" id="ARBA00004241"/>
    </source>
</evidence>
<dbReference type="GO" id="GO:0009986">
    <property type="term" value="C:cell surface"/>
    <property type="evidence" value="ECO:0007669"/>
    <property type="project" value="UniProtKB-SubCell"/>
</dbReference>
<dbReference type="SUPFAM" id="SSF101967">
    <property type="entry name" value="Adhesin YadA, collagen-binding domain"/>
    <property type="match status" value="1"/>
</dbReference>
<evidence type="ECO:0000259" key="9">
    <source>
        <dbReference type="Pfam" id="PF03895"/>
    </source>
</evidence>
<feature type="signal peptide" evidence="8">
    <location>
        <begin position="1"/>
        <end position="21"/>
    </location>
</feature>
<protein>
    <submittedName>
        <fullName evidence="10">Hemagglutinin</fullName>
    </submittedName>
</protein>
<dbReference type="Pfam" id="PF03895">
    <property type="entry name" value="YadA_anchor"/>
    <property type="match status" value="1"/>
</dbReference>
<evidence type="ECO:0000313" key="10">
    <source>
        <dbReference type="EMBL" id="EFM8157748.1"/>
    </source>
</evidence>
<dbReference type="RefSeq" id="WP_089611451.1">
    <property type="nucleotide sequence ID" value="NZ_NLSA01000104.1"/>
</dbReference>
<dbReference type="Gene3D" id="2.150.10.10">
    <property type="entry name" value="Serralysin-like metalloprotease, C-terminal"/>
    <property type="match status" value="1"/>
</dbReference>
<comment type="subcellular location">
    <subcellularLocation>
        <location evidence="2">Cell outer membrane</location>
    </subcellularLocation>
    <subcellularLocation>
        <location evidence="1">Cell surface</location>
    </subcellularLocation>
</comment>
<keyword evidence="7" id="KW-0998">Cell outer membrane</keyword>
<keyword evidence="5 8" id="KW-0732">Signal</keyword>
<organism evidence="10 11">
    <name type="scientific">Escherichia coli</name>
    <dbReference type="NCBI Taxonomy" id="562"/>
    <lineage>
        <taxon>Bacteria</taxon>
        <taxon>Pseudomonadati</taxon>
        <taxon>Pseudomonadota</taxon>
        <taxon>Gammaproteobacteria</taxon>
        <taxon>Enterobacterales</taxon>
        <taxon>Enterobacteriaceae</taxon>
        <taxon>Escherichia</taxon>
    </lineage>
</organism>
<dbReference type="EMBL" id="AATLZG010000147">
    <property type="protein sequence ID" value="EFM8157748.1"/>
    <property type="molecule type" value="Genomic_DNA"/>
</dbReference>
<dbReference type="GO" id="GO:0009279">
    <property type="term" value="C:cell outer membrane"/>
    <property type="evidence" value="ECO:0007669"/>
    <property type="project" value="UniProtKB-SubCell"/>
</dbReference>
<dbReference type="Proteomes" id="UP000555763">
    <property type="component" value="Unassembled WGS sequence"/>
</dbReference>
<dbReference type="Gene3D" id="3.30.1300.30">
    <property type="entry name" value="GSPII I/J protein-like"/>
    <property type="match status" value="1"/>
</dbReference>
<evidence type="ECO:0000256" key="5">
    <source>
        <dbReference type="ARBA" id="ARBA00022729"/>
    </source>
</evidence>
<evidence type="ECO:0000256" key="7">
    <source>
        <dbReference type="ARBA" id="ARBA00023237"/>
    </source>
</evidence>
<dbReference type="InterPro" id="IPR005594">
    <property type="entry name" value="YadA_C"/>
</dbReference>
<feature type="chain" id="PRO_5032702767" evidence="8">
    <location>
        <begin position="22"/>
        <end position="408"/>
    </location>
</feature>
<keyword evidence="4" id="KW-0812">Transmembrane</keyword>
<sequence length="408" mass="43441">MKMTGKLLLAFVPALSLSVFSADAYAVDTSANSSGISGSPYNGITVDVLKSKQYADINSFWNDLGFPGKGYQDGSIVKVENGKITGPASVDIQNTAGKYLKYSLYDAGKSGLTNTELLAPRSEIASYYDYANKVAYFVNTKTNQILFSADDKGLVTTVGTDGKTYSRHVPEISEYIYEIKIKSVIPGSTINTVLFAEDVTDIHARLSALGSGETQVGGGAITGGENATAVGYNAAANYTNSVAVGANSQTTRPDEVNVGNRVIGGLRDGVQAADAATYGQLERYRIAEENARIQGDAQTLKSANTYTDNRVSTLERSTNQQFRQLRDEVEKNRKRADAGIAGAMAMTAIPVVEGKTYSFGMAASNYRDEQAIAAGMHFRTTENSAVRLNASWDTQNGSGVAAGMSVGW</sequence>
<name>A0A828P0D8_ECOLX</name>
<accession>A0A828P0D8</accession>
<evidence type="ECO:0000256" key="2">
    <source>
        <dbReference type="ARBA" id="ARBA00004442"/>
    </source>
</evidence>
<dbReference type="SUPFAM" id="SSF54523">
    <property type="entry name" value="Pili subunits"/>
    <property type="match status" value="1"/>
</dbReference>
<evidence type="ECO:0000256" key="8">
    <source>
        <dbReference type="SAM" id="SignalP"/>
    </source>
</evidence>
<evidence type="ECO:0000256" key="4">
    <source>
        <dbReference type="ARBA" id="ARBA00022692"/>
    </source>
</evidence>
<evidence type="ECO:0000256" key="3">
    <source>
        <dbReference type="ARBA" id="ARBA00022452"/>
    </source>
</evidence>
<dbReference type="InterPro" id="IPR011049">
    <property type="entry name" value="Serralysin-like_metalloprot_C"/>
</dbReference>
<comment type="caution">
    <text evidence="10">The sequence shown here is derived from an EMBL/GenBank/DDBJ whole genome shotgun (WGS) entry which is preliminary data.</text>
</comment>